<accession>A0A8X6JHD2</accession>
<dbReference type="Proteomes" id="UP000887013">
    <property type="component" value="Unassembled WGS sequence"/>
</dbReference>
<dbReference type="OrthoDB" id="4843387at2759"/>
<gene>
    <name evidence="1" type="primary">tc1a_350</name>
    <name evidence="1" type="ORF">NPIL_182141</name>
</gene>
<dbReference type="AlphaFoldDB" id="A0A8X6JHD2"/>
<reference evidence="1" key="1">
    <citation type="submission" date="2020-08" db="EMBL/GenBank/DDBJ databases">
        <title>Multicomponent nature underlies the extraordinary mechanical properties of spider dragline silk.</title>
        <authorList>
            <person name="Kono N."/>
            <person name="Nakamura H."/>
            <person name="Mori M."/>
            <person name="Yoshida Y."/>
            <person name="Ohtoshi R."/>
            <person name="Malay A.D."/>
            <person name="Moran D.A.P."/>
            <person name="Tomita M."/>
            <person name="Numata K."/>
            <person name="Arakawa K."/>
        </authorList>
    </citation>
    <scope>NUCLEOTIDE SEQUENCE</scope>
</reference>
<protein>
    <submittedName>
        <fullName evidence="1">Transposable element Tc1 transposase</fullName>
    </submittedName>
</protein>
<dbReference type="InterPro" id="IPR036397">
    <property type="entry name" value="RNaseH_sf"/>
</dbReference>
<dbReference type="GO" id="GO:0003676">
    <property type="term" value="F:nucleic acid binding"/>
    <property type="evidence" value="ECO:0007669"/>
    <property type="project" value="InterPro"/>
</dbReference>
<evidence type="ECO:0000313" key="2">
    <source>
        <dbReference type="Proteomes" id="UP000887013"/>
    </source>
</evidence>
<keyword evidence="2" id="KW-1185">Reference proteome</keyword>
<sequence>MHPKFSYWKRLHFSSRDIMIPVTLLSMYTSDVLITVKVLKLLPQPPDLNPIEHIWRNLEVRVRTHDVKTKCELKTVITEEYRNVSAEITKQLRKSIPACSKTVVNAKGYFTKD</sequence>
<organism evidence="1 2">
    <name type="scientific">Nephila pilipes</name>
    <name type="common">Giant wood spider</name>
    <name type="synonym">Nephila maculata</name>
    <dbReference type="NCBI Taxonomy" id="299642"/>
    <lineage>
        <taxon>Eukaryota</taxon>
        <taxon>Metazoa</taxon>
        <taxon>Ecdysozoa</taxon>
        <taxon>Arthropoda</taxon>
        <taxon>Chelicerata</taxon>
        <taxon>Arachnida</taxon>
        <taxon>Araneae</taxon>
        <taxon>Araneomorphae</taxon>
        <taxon>Entelegynae</taxon>
        <taxon>Araneoidea</taxon>
        <taxon>Nephilidae</taxon>
        <taxon>Nephila</taxon>
    </lineage>
</organism>
<proteinExistence type="predicted"/>
<dbReference type="EMBL" id="BMAW01041765">
    <property type="protein sequence ID" value="GFS30612.1"/>
    <property type="molecule type" value="Genomic_DNA"/>
</dbReference>
<evidence type="ECO:0000313" key="1">
    <source>
        <dbReference type="EMBL" id="GFS30612.1"/>
    </source>
</evidence>
<dbReference type="Gene3D" id="3.30.420.10">
    <property type="entry name" value="Ribonuclease H-like superfamily/Ribonuclease H"/>
    <property type="match status" value="1"/>
</dbReference>
<comment type="caution">
    <text evidence="1">The sequence shown here is derived from an EMBL/GenBank/DDBJ whole genome shotgun (WGS) entry which is preliminary data.</text>
</comment>
<name>A0A8X6JHD2_NEPPI</name>